<dbReference type="EMBL" id="GG697331">
    <property type="protein sequence ID" value="EFQ25185.1"/>
    <property type="molecule type" value="Genomic_DNA"/>
</dbReference>
<protein>
    <submittedName>
        <fullName evidence="2">Uncharacterized protein</fullName>
    </submittedName>
</protein>
<dbReference type="VEuPathDB" id="FungiDB:GLRG_00329"/>
<dbReference type="AlphaFoldDB" id="E3Q284"/>
<dbReference type="Proteomes" id="UP000008782">
    <property type="component" value="Unassembled WGS sequence"/>
</dbReference>
<sequence length="136" mass="15244">MDQSTKPEVEPKDDSVTDPIQAAKRTCDVLSAGIKSMKIPKAIDKAKNLADYIQILEFSDMINDMRIRVNVSRSSIQDVRNSTLDEQSIKLLGEVDQGFDTLLTRIEGLRECVDQWMETMKGGWTPLKKDKTSPAA</sequence>
<accession>E3Q284</accession>
<keyword evidence="3" id="KW-1185">Reference proteome</keyword>
<dbReference type="RefSeq" id="XP_008089205.1">
    <property type="nucleotide sequence ID" value="XM_008091014.1"/>
</dbReference>
<feature type="region of interest" description="Disordered" evidence="1">
    <location>
        <begin position="1"/>
        <end position="20"/>
    </location>
</feature>
<evidence type="ECO:0000313" key="3">
    <source>
        <dbReference type="Proteomes" id="UP000008782"/>
    </source>
</evidence>
<organism evidence="3">
    <name type="scientific">Colletotrichum graminicola (strain M1.001 / M2 / FGSC 10212)</name>
    <name type="common">Maize anthracnose fungus</name>
    <name type="synonym">Glomerella graminicola</name>
    <dbReference type="NCBI Taxonomy" id="645133"/>
    <lineage>
        <taxon>Eukaryota</taxon>
        <taxon>Fungi</taxon>
        <taxon>Dikarya</taxon>
        <taxon>Ascomycota</taxon>
        <taxon>Pezizomycotina</taxon>
        <taxon>Sordariomycetes</taxon>
        <taxon>Hypocreomycetidae</taxon>
        <taxon>Glomerellales</taxon>
        <taxon>Glomerellaceae</taxon>
        <taxon>Colletotrichum</taxon>
        <taxon>Colletotrichum graminicola species complex</taxon>
    </lineage>
</organism>
<name>E3Q284_COLGM</name>
<dbReference type="HOGENOM" id="CLU_1875273_0_0_1"/>
<evidence type="ECO:0000256" key="1">
    <source>
        <dbReference type="SAM" id="MobiDB-lite"/>
    </source>
</evidence>
<evidence type="ECO:0000313" key="2">
    <source>
        <dbReference type="EMBL" id="EFQ25185.1"/>
    </source>
</evidence>
<proteinExistence type="predicted"/>
<feature type="compositionally biased region" description="Basic and acidic residues" evidence="1">
    <location>
        <begin position="1"/>
        <end position="15"/>
    </location>
</feature>
<dbReference type="eggNOG" id="ENOG502RPBW">
    <property type="taxonomic scope" value="Eukaryota"/>
</dbReference>
<dbReference type="GeneID" id="24405694"/>
<gene>
    <name evidence="2" type="ORF">GLRG_00329</name>
</gene>
<reference evidence="3" key="1">
    <citation type="journal article" date="2012" name="Nat. Genet.">
        <title>Lifestyle transitions in plant pathogenic Colletotrichum fungi deciphered by genome and transcriptome analyses.</title>
        <authorList>
            <person name="O'Connell R.J."/>
            <person name="Thon M.R."/>
            <person name="Hacquard S."/>
            <person name="Amyotte S.G."/>
            <person name="Kleemann J."/>
            <person name="Torres M.F."/>
            <person name="Damm U."/>
            <person name="Buiate E.A."/>
            <person name="Epstein L."/>
            <person name="Alkan N."/>
            <person name="Altmueller J."/>
            <person name="Alvarado-Balderrama L."/>
            <person name="Bauser C.A."/>
            <person name="Becker C."/>
            <person name="Birren B.W."/>
            <person name="Chen Z."/>
            <person name="Choi J."/>
            <person name="Crouch J.A."/>
            <person name="Duvick J.P."/>
            <person name="Farman M.A."/>
            <person name="Gan P."/>
            <person name="Heiman D."/>
            <person name="Henrissat B."/>
            <person name="Howard R.J."/>
            <person name="Kabbage M."/>
            <person name="Koch C."/>
            <person name="Kracher B."/>
            <person name="Kubo Y."/>
            <person name="Law A.D."/>
            <person name="Lebrun M.-H."/>
            <person name="Lee Y.-H."/>
            <person name="Miyara I."/>
            <person name="Moore N."/>
            <person name="Neumann U."/>
            <person name="Nordstroem K."/>
            <person name="Panaccione D.G."/>
            <person name="Panstruga R."/>
            <person name="Place M."/>
            <person name="Proctor R.H."/>
            <person name="Prusky D."/>
            <person name="Rech G."/>
            <person name="Reinhardt R."/>
            <person name="Rollins J.A."/>
            <person name="Rounsley S."/>
            <person name="Schardl C.L."/>
            <person name="Schwartz D.C."/>
            <person name="Shenoy N."/>
            <person name="Shirasu K."/>
            <person name="Sikhakolli U.R."/>
            <person name="Stueber K."/>
            <person name="Sukno S.A."/>
            <person name="Sweigard J.A."/>
            <person name="Takano Y."/>
            <person name="Takahara H."/>
            <person name="Trail F."/>
            <person name="van der Does H.C."/>
            <person name="Voll L.M."/>
            <person name="Will I."/>
            <person name="Young S."/>
            <person name="Zeng Q."/>
            <person name="Zhang J."/>
            <person name="Zhou S."/>
            <person name="Dickman M.B."/>
            <person name="Schulze-Lefert P."/>
            <person name="Ver Loren van Themaat E."/>
            <person name="Ma L.-J."/>
            <person name="Vaillancourt L.J."/>
        </authorList>
    </citation>
    <scope>NUCLEOTIDE SEQUENCE [LARGE SCALE GENOMIC DNA]</scope>
    <source>
        <strain evidence="3">M1.001 / M2 / FGSC 10212</strain>
    </source>
</reference>
<dbReference type="OrthoDB" id="10430044at2759"/>